<dbReference type="AlphaFoldDB" id="A0A1Q2CKJ2"/>
<keyword evidence="3" id="KW-0804">Transcription</keyword>
<dbReference type="PROSITE" id="PS50932">
    <property type="entry name" value="HTH_LACI_2"/>
    <property type="match status" value="1"/>
</dbReference>
<dbReference type="SUPFAM" id="SSF47413">
    <property type="entry name" value="lambda repressor-like DNA-binding domains"/>
    <property type="match status" value="1"/>
</dbReference>
<dbReference type="PANTHER" id="PTHR30146">
    <property type="entry name" value="LACI-RELATED TRANSCRIPTIONAL REPRESSOR"/>
    <property type="match status" value="1"/>
</dbReference>
<sequence length="348" mass="37325">MAEKSAPPAAGRKKKRVTIADIAERAGVTSGAVSMAINGKRGVSDATRARILAVAKELNWRPSHAAQTLMGKNAEAIGLVLTRPAEVIGEEIFFAKFIAGVQAELSPHGYSLLLQMATDMASEIALHQAWMSDGRVDGILVLDPRVNDPRAQALTALDAPTIIVGGDIDTERMRSIRVDNGAAMRLIVQHLDDLGHTRIAFITGDQSFRHTQERMDEFAQFCIDHGIWGQTLSGNFDPELARLATSRLLAAPQPPTAIVYDSEVMALAGMRAITASSLSIPGDVSIVSWEDSTTCQVLHPTLTALNRDAVALGRVAAGQMLELLAHESTAPTAMEMHVVQRESTAAPR</sequence>
<protein>
    <recommendedName>
        <fullName evidence="4">HTH lacI-type domain-containing protein</fullName>
    </recommendedName>
</protein>
<dbReference type="SUPFAM" id="SSF53822">
    <property type="entry name" value="Periplasmic binding protein-like I"/>
    <property type="match status" value="1"/>
</dbReference>
<feature type="domain" description="HTH lacI-type" evidence="4">
    <location>
        <begin position="17"/>
        <end position="71"/>
    </location>
</feature>
<dbReference type="PANTHER" id="PTHR30146:SF155">
    <property type="entry name" value="ALANINE RACEMASE"/>
    <property type="match status" value="1"/>
</dbReference>
<dbReference type="Pfam" id="PF00356">
    <property type="entry name" value="LacI"/>
    <property type="match status" value="1"/>
</dbReference>
<dbReference type="KEGG" id="tes:BW730_02830"/>
<dbReference type="STRING" id="1332264.BW730_02830"/>
<dbReference type="EMBL" id="CP019606">
    <property type="protein sequence ID" value="AQP46626.1"/>
    <property type="molecule type" value="Genomic_DNA"/>
</dbReference>
<dbReference type="Proteomes" id="UP000188145">
    <property type="component" value="Chromosome"/>
</dbReference>
<dbReference type="CDD" id="cd06267">
    <property type="entry name" value="PBP1_LacI_sugar_binding-like"/>
    <property type="match status" value="1"/>
</dbReference>
<dbReference type="PROSITE" id="PS00356">
    <property type="entry name" value="HTH_LACI_1"/>
    <property type="match status" value="1"/>
</dbReference>
<dbReference type="Gene3D" id="1.10.260.40">
    <property type="entry name" value="lambda repressor-like DNA-binding domains"/>
    <property type="match status" value="1"/>
</dbReference>
<keyword evidence="1" id="KW-0805">Transcription regulation</keyword>
<gene>
    <name evidence="5" type="ORF">BW730_02830</name>
</gene>
<reference evidence="6" key="1">
    <citation type="submission" date="2017-02" db="EMBL/GenBank/DDBJ databases">
        <title>Tessaracoccus aquaemaris sp. nov., isolated from the intestine of a Korean rockfish, Sebastes schlegelii, in a marine aquaculture pond.</title>
        <authorList>
            <person name="Tak E.J."/>
            <person name="Bae J.-W."/>
        </authorList>
    </citation>
    <scope>NUCLEOTIDE SEQUENCE [LARGE SCALE GENOMIC DNA]</scope>
    <source>
        <strain evidence="6">NSG39</strain>
    </source>
</reference>
<evidence type="ECO:0000313" key="5">
    <source>
        <dbReference type="EMBL" id="AQP46626.1"/>
    </source>
</evidence>
<evidence type="ECO:0000256" key="3">
    <source>
        <dbReference type="ARBA" id="ARBA00023163"/>
    </source>
</evidence>
<organism evidence="5 6">
    <name type="scientific">Tessaracoccus aquimaris</name>
    <dbReference type="NCBI Taxonomy" id="1332264"/>
    <lineage>
        <taxon>Bacteria</taxon>
        <taxon>Bacillati</taxon>
        <taxon>Actinomycetota</taxon>
        <taxon>Actinomycetes</taxon>
        <taxon>Propionibacteriales</taxon>
        <taxon>Propionibacteriaceae</taxon>
        <taxon>Tessaracoccus</taxon>
    </lineage>
</organism>
<proteinExistence type="predicted"/>
<dbReference type="InterPro" id="IPR028082">
    <property type="entry name" value="Peripla_BP_I"/>
</dbReference>
<dbReference type="OrthoDB" id="189006at2"/>
<dbReference type="GO" id="GO:0003700">
    <property type="term" value="F:DNA-binding transcription factor activity"/>
    <property type="evidence" value="ECO:0007669"/>
    <property type="project" value="TreeGrafter"/>
</dbReference>
<dbReference type="InterPro" id="IPR046335">
    <property type="entry name" value="LacI/GalR-like_sensor"/>
</dbReference>
<dbReference type="CDD" id="cd01392">
    <property type="entry name" value="HTH_LacI"/>
    <property type="match status" value="1"/>
</dbReference>
<dbReference type="Gene3D" id="3.40.50.2300">
    <property type="match status" value="2"/>
</dbReference>
<evidence type="ECO:0000313" key="6">
    <source>
        <dbReference type="Proteomes" id="UP000188145"/>
    </source>
</evidence>
<dbReference type="InterPro" id="IPR000843">
    <property type="entry name" value="HTH_LacI"/>
</dbReference>
<keyword evidence="2" id="KW-0238">DNA-binding</keyword>
<dbReference type="SMART" id="SM00354">
    <property type="entry name" value="HTH_LACI"/>
    <property type="match status" value="1"/>
</dbReference>
<name>A0A1Q2CKJ2_9ACTN</name>
<dbReference type="InterPro" id="IPR010982">
    <property type="entry name" value="Lambda_DNA-bd_dom_sf"/>
</dbReference>
<dbReference type="RefSeq" id="WP_077684931.1">
    <property type="nucleotide sequence ID" value="NZ_CP019606.1"/>
</dbReference>
<keyword evidence="6" id="KW-1185">Reference proteome</keyword>
<dbReference type="Pfam" id="PF13377">
    <property type="entry name" value="Peripla_BP_3"/>
    <property type="match status" value="1"/>
</dbReference>
<evidence type="ECO:0000259" key="4">
    <source>
        <dbReference type="PROSITE" id="PS50932"/>
    </source>
</evidence>
<dbReference type="GO" id="GO:0000976">
    <property type="term" value="F:transcription cis-regulatory region binding"/>
    <property type="evidence" value="ECO:0007669"/>
    <property type="project" value="TreeGrafter"/>
</dbReference>
<accession>A0A1Q2CKJ2</accession>
<evidence type="ECO:0000256" key="1">
    <source>
        <dbReference type="ARBA" id="ARBA00023015"/>
    </source>
</evidence>
<evidence type="ECO:0000256" key="2">
    <source>
        <dbReference type="ARBA" id="ARBA00023125"/>
    </source>
</evidence>